<comment type="similarity">
    <text evidence="1 7">Belongs to the type A lantibiotic family.</text>
</comment>
<dbReference type="Proteomes" id="UP000292886">
    <property type="component" value="Chromosome"/>
</dbReference>
<evidence type="ECO:0000256" key="5">
    <source>
        <dbReference type="ARBA" id="ARBA00023022"/>
    </source>
</evidence>
<dbReference type="AlphaFoldDB" id="A0A4P6YU33"/>
<evidence type="ECO:0000313" key="8">
    <source>
        <dbReference type="EMBL" id="QBO36284.1"/>
    </source>
</evidence>
<organism evidence="8 9">
    <name type="scientific">Periweissella cryptocerci</name>
    <dbReference type="NCBI Taxonomy" id="2506420"/>
    <lineage>
        <taxon>Bacteria</taxon>
        <taxon>Bacillati</taxon>
        <taxon>Bacillota</taxon>
        <taxon>Bacilli</taxon>
        <taxon>Lactobacillales</taxon>
        <taxon>Lactobacillaceae</taxon>
        <taxon>Periweissella</taxon>
    </lineage>
</organism>
<dbReference type="KEGG" id="wei:EQG49_07315"/>
<name>A0A4P6YU33_9LACO</name>
<keyword evidence="5 7" id="KW-0044">Antibiotic</keyword>
<dbReference type="NCBIfam" id="NF040664">
    <property type="entry name" value="HEC_x9_TCC_lant"/>
    <property type="match status" value="1"/>
</dbReference>
<sequence>MKMNEVALTALDEVSELELNDILGAKGKGSGVIKTLTHECKMNTYQAILTCC</sequence>
<evidence type="ECO:0000256" key="7">
    <source>
        <dbReference type="RuleBase" id="RU362078"/>
    </source>
</evidence>
<dbReference type="GO" id="GO:0031640">
    <property type="term" value="P:killing of cells of another organism"/>
    <property type="evidence" value="ECO:0007669"/>
    <property type="project" value="UniProtKB-UniRule"/>
</dbReference>
<evidence type="ECO:0000256" key="4">
    <source>
        <dbReference type="ARBA" id="ARBA00022789"/>
    </source>
</evidence>
<comment type="function">
    <text evidence="7">Lanthionine-containing peptide antibiotic (lantibiotic) active on Gram-positive bacteria. The bactericidal activity of lantibiotics is based on depolarization of energized bacterial cytoplasmic membranes, initiated by the formation of aqueous transmembrane pores.</text>
</comment>
<dbReference type="Pfam" id="PF04604">
    <property type="entry name" value="L_biotic_typeA"/>
    <property type="match status" value="1"/>
</dbReference>
<evidence type="ECO:0000313" key="9">
    <source>
        <dbReference type="Proteomes" id="UP000292886"/>
    </source>
</evidence>
<keyword evidence="3" id="KW-0883">Thioether bond</keyword>
<keyword evidence="4 7" id="KW-0425">Lantibiotic</keyword>
<evidence type="ECO:0000256" key="6">
    <source>
        <dbReference type="ARBA" id="ARBA00023048"/>
    </source>
</evidence>
<dbReference type="EMBL" id="CP037940">
    <property type="protein sequence ID" value="QBO36284.1"/>
    <property type="molecule type" value="Genomic_DNA"/>
</dbReference>
<dbReference type="InterPro" id="IPR007682">
    <property type="entry name" value="Lantibiotic_typ-A_Lactobact"/>
</dbReference>
<comment type="PTM">
    <text evidence="7">Maturation of lantibiotics involves the enzymatic conversion of Thr, and Ser into dehydrated AA and the formation of thioether bonds with cysteine. This is followed by membrane translocation and cleavage of the modified precursor.</text>
</comment>
<protein>
    <recommendedName>
        <fullName evidence="7">Lantibiotic</fullName>
    </recommendedName>
</protein>
<dbReference type="GO" id="GO:0005102">
    <property type="term" value="F:signaling receptor binding"/>
    <property type="evidence" value="ECO:0007669"/>
    <property type="project" value="UniProtKB-KW"/>
</dbReference>
<dbReference type="OrthoDB" id="2080803at2"/>
<keyword evidence="9" id="KW-1185">Reference proteome</keyword>
<evidence type="ECO:0000256" key="3">
    <source>
        <dbReference type="ARBA" id="ARBA00022784"/>
    </source>
</evidence>
<gene>
    <name evidence="8" type="ORF">EQG49_07315</name>
</gene>
<keyword evidence="6 7" id="KW-0078">Bacteriocin</keyword>
<dbReference type="RefSeq" id="WP_133363361.1">
    <property type="nucleotide sequence ID" value="NZ_CP037940.1"/>
</dbReference>
<proteinExistence type="inferred from homology"/>
<reference evidence="9" key="1">
    <citation type="submission" date="2019-03" db="EMBL/GenBank/DDBJ databases">
        <title>Weissella sp. 26KH-42 Genome sequencing.</title>
        <authorList>
            <person name="Heo J."/>
            <person name="Kim S.-J."/>
            <person name="Kim J.-S."/>
            <person name="Hong S.-B."/>
            <person name="Kwon S.-W."/>
        </authorList>
    </citation>
    <scope>NUCLEOTIDE SEQUENCE [LARGE SCALE GENOMIC DNA]</scope>
    <source>
        <strain evidence="9">26KH-42</strain>
    </source>
</reference>
<keyword evidence="2 7" id="KW-0929">Antimicrobial</keyword>
<evidence type="ECO:0000256" key="2">
    <source>
        <dbReference type="ARBA" id="ARBA00022529"/>
    </source>
</evidence>
<dbReference type="GO" id="GO:0042742">
    <property type="term" value="P:defense response to bacterium"/>
    <property type="evidence" value="ECO:0007669"/>
    <property type="project" value="UniProtKB-UniRule"/>
</dbReference>
<accession>A0A4P6YU33</accession>
<evidence type="ECO:0000256" key="1">
    <source>
        <dbReference type="ARBA" id="ARBA00009379"/>
    </source>
</evidence>
<dbReference type="GO" id="GO:0005576">
    <property type="term" value="C:extracellular region"/>
    <property type="evidence" value="ECO:0007669"/>
    <property type="project" value="InterPro"/>
</dbReference>